<accession>A0A1Y5TDP0</accession>
<protein>
    <submittedName>
        <fullName evidence="1">Uncharacterized protein</fullName>
    </submittedName>
</protein>
<sequence>MTKRPRIILHVGAPKCGSSALQSALSAAPRLKSKTGEVLSYSALRPSGTDWVPMTGRLVKIGRSMSVGGYVSCPNFLSKSVDGQKIAAGLDKIYQTATPGFTPVVSQEGWYSRAGVFQELLPHWFEPSATAPQIEVIAYVRPPIDWLNAAYFQWGVWSKQSVGTWMDRTNLSVRMGQVLKEWADLPNVTLKLRFGGDVVANFEDEYGVALPKLGALNSTQTPAMIGFLLRNSRFRSTGHDVETEFTVQRWCQFTHHQKPWALSPRHIAKFKDMLEGDIETLFDLAPQAADIALQDPRWTSYEPYYDVLAKGPSDLTNMSDLMELFDTIRDGLLRAQDQIRGARAEIPPTPTAGSDTETWDAAISVMLDQLIEADRKQRFGSLRKRIEKFTAELSFKGRFVKPAQHEQAD</sequence>
<dbReference type="SUPFAM" id="SSF52540">
    <property type="entry name" value="P-loop containing nucleoside triphosphate hydrolases"/>
    <property type="match status" value="1"/>
</dbReference>
<dbReference type="EMBL" id="FWFT01000007">
    <property type="protein sequence ID" value="SLN61863.1"/>
    <property type="molecule type" value="Genomic_DNA"/>
</dbReference>
<name>A0A1Y5TDP0_9RHOB</name>
<dbReference type="RefSeq" id="WP_085865670.1">
    <property type="nucleotide sequence ID" value="NZ_FWFT01000007.1"/>
</dbReference>
<gene>
    <name evidence="1" type="ORF">PSJ8397_03276</name>
</gene>
<evidence type="ECO:0000313" key="2">
    <source>
        <dbReference type="Proteomes" id="UP000193623"/>
    </source>
</evidence>
<dbReference type="AlphaFoldDB" id="A0A1Y5TDP0"/>
<reference evidence="1 2" key="1">
    <citation type="submission" date="2017-03" db="EMBL/GenBank/DDBJ databases">
        <authorList>
            <person name="Afonso C.L."/>
            <person name="Miller P.J."/>
            <person name="Scott M.A."/>
            <person name="Spackman E."/>
            <person name="Goraichik I."/>
            <person name="Dimitrov K.M."/>
            <person name="Suarez D.L."/>
            <person name="Swayne D.E."/>
        </authorList>
    </citation>
    <scope>NUCLEOTIDE SEQUENCE [LARGE SCALE GENOMIC DNA]</scope>
    <source>
        <strain evidence="1 2">CECT 8397</strain>
    </source>
</reference>
<dbReference type="InterPro" id="IPR027417">
    <property type="entry name" value="P-loop_NTPase"/>
</dbReference>
<evidence type="ECO:0000313" key="1">
    <source>
        <dbReference type="EMBL" id="SLN61863.1"/>
    </source>
</evidence>
<dbReference type="OrthoDB" id="6217368at2"/>
<organism evidence="1 2">
    <name type="scientific">Pseudooctadecabacter jejudonensis</name>
    <dbReference type="NCBI Taxonomy" id="1391910"/>
    <lineage>
        <taxon>Bacteria</taxon>
        <taxon>Pseudomonadati</taxon>
        <taxon>Pseudomonadota</taxon>
        <taxon>Alphaproteobacteria</taxon>
        <taxon>Rhodobacterales</taxon>
        <taxon>Paracoccaceae</taxon>
        <taxon>Pseudooctadecabacter</taxon>
    </lineage>
</organism>
<dbReference type="Proteomes" id="UP000193623">
    <property type="component" value="Unassembled WGS sequence"/>
</dbReference>
<dbReference type="Gene3D" id="3.40.50.300">
    <property type="entry name" value="P-loop containing nucleotide triphosphate hydrolases"/>
    <property type="match status" value="1"/>
</dbReference>
<keyword evidence="2" id="KW-1185">Reference proteome</keyword>
<proteinExistence type="predicted"/>